<evidence type="ECO:0000256" key="5">
    <source>
        <dbReference type="ARBA" id="ARBA00023136"/>
    </source>
</evidence>
<comment type="similarity">
    <text evidence="2">Belongs to the cytochrome c oxidase VIIa family.</text>
</comment>
<keyword evidence="4" id="KW-0496">Mitochondrion</keyword>
<evidence type="ECO:0000256" key="6">
    <source>
        <dbReference type="SAM" id="Phobius"/>
    </source>
</evidence>
<evidence type="ECO:0000313" key="8">
    <source>
        <dbReference type="Proteomes" id="UP001497644"/>
    </source>
</evidence>
<evidence type="ECO:0000256" key="3">
    <source>
        <dbReference type="ARBA" id="ARBA00022792"/>
    </source>
</evidence>
<accession>A0AAV2NWI8</accession>
<keyword evidence="3" id="KW-0999">Mitochondrion inner membrane</keyword>
<dbReference type="InterPro" id="IPR036539">
    <property type="entry name" value="Cyt_c_oxidase_su7a_sf"/>
</dbReference>
<dbReference type="Proteomes" id="UP001497644">
    <property type="component" value="Chromosome 5"/>
</dbReference>
<dbReference type="GO" id="GO:0045277">
    <property type="term" value="C:respiratory chain complex IV"/>
    <property type="evidence" value="ECO:0007669"/>
    <property type="project" value="InterPro"/>
</dbReference>
<dbReference type="SUPFAM" id="SSF81419">
    <property type="entry name" value="Mitochondrial cytochrome c oxidase subunit VIIa"/>
    <property type="match status" value="1"/>
</dbReference>
<keyword evidence="6" id="KW-0812">Transmembrane</keyword>
<dbReference type="AlphaFoldDB" id="A0AAV2NWI8"/>
<dbReference type="GO" id="GO:0006123">
    <property type="term" value="P:mitochondrial electron transport, cytochrome c to oxygen"/>
    <property type="evidence" value="ECO:0007669"/>
    <property type="project" value="InterPro"/>
</dbReference>
<dbReference type="Gene3D" id="4.10.91.10">
    <property type="entry name" value="Cytochrome c oxidase, subunit VIIa"/>
    <property type="match status" value="1"/>
</dbReference>
<protein>
    <submittedName>
        <fullName evidence="7">Uncharacterized protein</fullName>
    </submittedName>
</protein>
<keyword evidence="6" id="KW-1133">Transmembrane helix</keyword>
<dbReference type="GO" id="GO:0005743">
    <property type="term" value="C:mitochondrial inner membrane"/>
    <property type="evidence" value="ECO:0007669"/>
    <property type="project" value="UniProtKB-SubCell"/>
</dbReference>
<keyword evidence="8" id="KW-1185">Reference proteome</keyword>
<comment type="subcellular location">
    <subcellularLocation>
        <location evidence="1">Mitochondrion inner membrane</location>
    </subcellularLocation>
</comment>
<organism evidence="7 8">
    <name type="scientific">Lasius platythorax</name>
    <dbReference type="NCBI Taxonomy" id="488582"/>
    <lineage>
        <taxon>Eukaryota</taxon>
        <taxon>Metazoa</taxon>
        <taxon>Ecdysozoa</taxon>
        <taxon>Arthropoda</taxon>
        <taxon>Hexapoda</taxon>
        <taxon>Insecta</taxon>
        <taxon>Pterygota</taxon>
        <taxon>Neoptera</taxon>
        <taxon>Endopterygota</taxon>
        <taxon>Hymenoptera</taxon>
        <taxon>Apocrita</taxon>
        <taxon>Aculeata</taxon>
        <taxon>Formicoidea</taxon>
        <taxon>Formicidae</taxon>
        <taxon>Formicinae</taxon>
        <taxon>Lasius</taxon>
        <taxon>Lasius</taxon>
    </lineage>
</organism>
<gene>
    <name evidence="7" type="ORF">LPLAT_LOCUS10320</name>
</gene>
<reference evidence="7" key="1">
    <citation type="submission" date="2024-04" db="EMBL/GenBank/DDBJ databases">
        <authorList>
            <consortium name="Molecular Ecology Group"/>
        </authorList>
    </citation>
    <scope>NUCLEOTIDE SEQUENCE</scope>
</reference>
<proteinExistence type="inferred from homology"/>
<evidence type="ECO:0000256" key="2">
    <source>
        <dbReference type="ARBA" id="ARBA00009331"/>
    </source>
</evidence>
<dbReference type="EMBL" id="OZ034828">
    <property type="protein sequence ID" value="CAL1684762.1"/>
    <property type="molecule type" value="Genomic_DNA"/>
</dbReference>
<evidence type="ECO:0000313" key="7">
    <source>
        <dbReference type="EMBL" id="CAL1684762.1"/>
    </source>
</evidence>
<name>A0AAV2NWI8_9HYME</name>
<evidence type="ECO:0000256" key="4">
    <source>
        <dbReference type="ARBA" id="ARBA00023128"/>
    </source>
</evidence>
<feature type="transmembrane region" description="Helical" evidence="6">
    <location>
        <begin position="77"/>
        <end position="97"/>
    </location>
</feature>
<sequence length="104" mass="12174">MNGITVSRISNMLLIRNVQKIRFYNAPLLQKSFSTNQPLPFYRETSKAFQKFKLKQARMQCDDGFPVYLKAGIRDKILFNITLAMLLYNTVGSIYTIREFLRKS</sequence>
<keyword evidence="5 6" id="KW-0472">Membrane</keyword>
<evidence type="ECO:0000256" key="1">
    <source>
        <dbReference type="ARBA" id="ARBA00004273"/>
    </source>
</evidence>